<dbReference type="Proteomes" id="UP000743899">
    <property type="component" value="Unassembled WGS sequence"/>
</dbReference>
<keyword evidence="1" id="KW-1133">Transmembrane helix</keyword>
<dbReference type="InterPro" id="IPR026369">
    <property type="entry name" value="CxxC_20_CxxC"/>
</dbReference>
<accession>A0ABW9ZZW8</accession>
<evidence type="ECO:0000313" key="2">
    <source>
        <dbReference type="EMBL" id="NCU16715.1"/>
    </source>
</evidence>
<evidence type="ECO:0000313" key="3">
    <source>
        <dbReference type="Proteomes" id="UP000743899"/>
    </source>
</evidence>
<organism evidence="2 3">
    <name type="scientific">Pallidibacillus pasinlerensis</name>
    <dbReference type="NCBI Taxonomy" id="2703818"/>
    <lineage>
        <taxon>Bacteria</taxon>
        <taxon>Bacillati</taxon>
        <taxon>Bacillota</taxon>
        <taxon>Bacilli</taxon>
        <taxon>Bacillales</taxon>
        <taxon>Bacillaceae</taxon>
        <taxon>Pallidibacillus</taxon>
    </lineage>
</organism>
<evidence type="ECO:0008006" key="4">
    <source>
        <dbReference type="Google" id="ProtNLM"/>
    </source>
</evidence>
<keyword evidence="3" id="KW-1185">Reference proteome</keyword>
<dbReference type="NCBIfam" id="TIGR04104">
    <property type="entry name" value="cxxc_20_cxxc"/>
    <property type="match status" value="1"/>
</dbReference>
<name>A0ABW9ZZW8_9BACI</name>
<feature type="transmembrane region" description="Helical" evidence="1">
    <location>
        <begin position="51"/>
        <end position="84"/>
    </location>
</feature>
<dbReference type="EMBL" id="JAACYS010000007">
    <property type="protein sequence ID" value="NCU16715.1"/>
    <property type="molecule type" value="Genomic_DNA"/>
</dbReference>
<gene>
    <name evidence="2" type="ORF">GW534_02865</name>
</gene>
<reference evidence="2 3" key="1">
    <citation type="submission" date="2020-01" db="EMBL/GenBank/DDBJ databases">
        <title>A novel Bacillus sp. from Pasinler.</title>
        <authorList>
            <person name="Adiguzel A."/>
            <person name="Ay H."/>
            <person name="Baltaci M.O."/>
        </authorList>
    </citation>
    <scope>NUCLEOTIDE SEQUENCE [LARGE SCALE GENOMIC DNA]</scope>
    <source>
        <strain evidence="2 3">P1</strain>
    </source>
</reference>
<evidence type="ECO:0000256" key="1">
    <source>
        <dbReference type="SAM" id="Phobius"/>
    </source>
</evidence>
<comment type="caution">
    <text evidence="2">The sequence shown here is derived from an EMBL/GenBank/DDBJ whole genome shotgun (WGS) entry which is preliminary data.</text>
</comment>
<sequence>MPICQHCHKQWSWKQVMKRSFTLNHFLICPHCGEKQYVTKRSRRRSAAMNFIPPLFILFPLLFNVSVWIGLGLIVASGVLLYSFYPFIIELSNEEEALW</sequence>
<protein>
    <recommendedName>
        <fullName evidence="4">CXXC-20-CXXC protein</fullName>
    </recommendedName>
</protein>
<keyword evidence="1" id="KW-0812">Transmembrane</keyword>
<proteinExistence type="predicted"/>
<keyword evidence="1" id="KW-0472">Membrane</keyword>